<comment type="caution">
    <text evidence="1">The sequence shown here is derived from an EMBL/GenBank/DDBJ whole genome shotgun (WGS) entry which is preliminary data.</text>
</comment>
<organism evidence="1 2">
    <name type="scientific">Aliiroseovarius crassostreae</name>
    <dbReference type="NCBI Taxonomy" id="154981"/>
    <lineage>
        <taxon>Bacteria</taxon>
        <taxon>Pseudomonadati</taxon>
        <taxon>Pseudomonadota</taxon>
        <taxon>Alphaproteobacteria</taxon>
        <taxon>Rhodobacterales</taxon>
        <taxon>Paracoccaceae</taxon>
        <taxon>Aliiroseovarius</taxon>
    </lineage>
</organism>
<protein>
    <submittedName>
        <fullName evidence="1">Uncharacterized protein</fullName>
    </submittedName>
</protein>
<dbReference type="EMBL" id="LKBA01000004">
    <property type="protein sequence ID" value="KPN64356.1"/>
    <property type="molecule type" value="Genomic_DNA"/>
</dbReference>
<dbReference type="Proteomes" id="UP000050471">
    <property type="component" value="Unassembled WGS sequence"/>
</dbReference>
<evidence type="ECO:0000313" key="2">
    <source>
        <dbReference type="Proteomes" id="UP000050471"/>
    </source>
</evidence>
<name>A0A0P7KPP9_9RHOB</name>
<dbReference type="AlphaFoldDB" id="A0A0P7KPP9"/>
<accession>A0A0P7KPP9</accession>
<reference evidence="1 2" key="1">
    <citation type="submission" date="2015-09" db="EMBL/GenBank/DDBJ databases">
        <title>Draft genome sequence of Aliiroseovarius crassostreae CV919-312TSm, the causative agent of Roseovarius Oyster Disease (formerly Juvenile Oyster Disease).</title>
        <authorList>
            <person name="Kessner L."/>
            <person name="Spinard E."/>
            <person name="Nelson D."/>
        </authorList>
    </citation>
    <scope>NUCLEOTIDE SEQUENCE [LARGE SCALE GENOMIC DNA]</scope>
    <source>
        <strain evidence="1 2">CV919-312</strain>
    </source>
</reference>
<keyword evidence="2" id="KW-1185">Reference proteome</keyword>
<sequence length="81" mass="9159">MWVSSQKLLILGDLRSFGQKQRHFQGNMRHLQFVITGFGGVITNEKKIPKKPISPSKIVSLHVLLCILTGNTLDQLDRMIS</sequence>
<proteinExistence type="predicted"/>
<dbReference type="STRING" id="154981.AKJ29_17185"/>
<gene>
    <name evidence="1" type="ORF">AKJ29_17185</name>
</gene>
<evidence type="ECO:0000313" key="1">
    <source>
        <dbReference type="EMBL" id="KPN64356.1"/>
    </source>
</evidence>